<reference evidence="3 4" key="1">
    <citation type="journal article" date="2011" name="J. Bacteriol.">
        <title>Genome sequence of Lactobacillus amylovorus GRL1112.</title>
        <authorList>
            <person name="Kant R."/>
            <person name="Paulin L."/>
            <person name="Alatalo E."/>
            <person name="de Vos W.M."/>
            <person name="Palva A."/>
        </authorList>
    </citation>
    <scope>NUCLEOTIDE SEQUENCE [LARGE SCALE GENOMIC DNA]</scope>
    <source>
        <strain evidence="3 4">GRL 1112</strain>
    </source>
</reference>
<dbReference type="NCBIfam" id="TIGR01168">
    <property type="entry name" value="YSIRK_signal"/>
    <property type="match status" value="1"/>
</dbReference>
<sequence>MEVEKEEETMFKKGNNFDRVKQRFSLRKLNIGVCSVLLGLTFMSGNNKTVKPKIRLSLKSRKPQFKVRLDLHIHKE</sequence>
<name>E4SNU2_LACAR</name>
<evidence type="ECO:0000259" key="2">
    <source>
        <dbReference type="Pfam" id="PF04650"/>
    </source>
</evidence>
<evidence type="ECO:0000256" key="1">
    <source>
        <dbReference type="ARBA" id="ARBA00022729"/>
    </source>
</evidence>
<gene>
    <name evidence="3" type="ordered locus">LA2_10660</name>
</gene>
<evidence type="ECO:0000313" key="4">
    <source>
        <dbReference type="Proteomes" id="UP000007033"/>
    </source>
</evidence>
<accession>E4SNU2</accession>
<keyword evidence="1" id="KW-0732">Signal</keyword>
<dbReference type="InterPro" id="IPR005877">
    <property type="entry name" value="YSIRK_signal_dom"/>
</dbReference>
<proteinExistence type="predicted"/>
<protein>
    <recommendedName>
        <fullName evidence="2">YSIRK Gram-positive signal peptide domain-containing protein</fullName>
    </recommendedName>
</protein>
<organism evidence="3 4">
    <name type="scientific">Lactobacillus amylovorus (strain GRL 1112)</name>
    <dbReference type="NCBI Taxonomy" id="695560"/>
    <lineage>
        <taxon>Bacteria</taxon>
        <taxon>Bacillati</taxon>
        <taxon>Bacillota</taxon>
        <taxon>Bacilli</taxon>
        <taxon>Lactobacillales</taxon>
        <taxon>Lactobacillaceae</taxon>
        <taxon>Lactobacillus</taxon>
    </lineage>
</organism>
<evidence type="ECO:0000313" key="3">
    <source>
        <dbReference type="EMBL" id="ADQ60033.1"/>
    </source>
</evidence>
<dbReference type="AlphaFoldDB" id="E4SNU2"/>
<feature type="domain" description="YSIRK Gram-positive signal peptide" evidence="2">
    <location>
        <begin position="21"/>
        <end position="43"/>
    </location>
</feature>
<dbReference type="EMBL" id="CP002338">
    <property type="protein sequence ID" value="ADQ60033.1"/>
    <property type="molecule type" value="Genomic_DNA"/>
</dbReference>
<dbReference type="Pfam" id="PF04650">
    <property type="entry name" value="YSIRK_signal"/>
    <property type="match status" value="1"/>
</dbReference>
<dbReference type="Proteomes" id="UP000007033">
    <property type="component" value="Chromosome"/>
</dbReference>
<dbReference type="HOGENOM" id="CLU_2649776_0_0_9"/>
<dbReference type="KEGG" id="lam:LA2_10660"/>